<evidence type="ECO:0000256" key="1">
    <source>
        <dbReference type="ARBA" id="ARBA00023239"/>
    </source>
</evidence>
<dbReference type="SUPFAM" id="SSF51556">
    <property type="entry name" value="Metallo-dependent hydrolases"/>
    <property type="match status" value="1"/>
</dbReference>
<protein>
    <submittedName>
        <fullName evidence="3">Amidohydrolase</fullName>
    </submittedName>
</protein>
<name>A0A5C4JWQ8_9HYPH</name>
<keyword evidence="1" id="KW-0456">Lyase</keyword>
<dbReference type="AlphaFoldDB" id="A0A5C4JWQ8"/>
<dbReference type="OrthoDB" id="149172at2"/>
<proteinExistence type="predicted"/>
<dbReference type="GO" id="GO:0005737">
    <property type="term" value="C:cytoplasm"/>
    <property type="evidence" value="ECO:0007669"/>
    <property type="project" value="TreeGrafter"/>
</dbReference>
<dbReference type="PANTHER" id="PTHR21240">
    <property type="entry name" value="2-AMINO-3-CARBOXYLMUCONATE-6-SEMIALDEHYDE DECARBOXYLASE"/>
    <property type="match status" value="1"/>
</dbReference>
<dbReference type="GO" id="GO:0016787">
    <property type="term" value="F:hydrolase activity"/>
    <property type="evidence" value="ECO:0007669"/>
    <property type="project" value="UniProtKB-KW"/>
</dbReference>
<dbReference type="GO" id="GO:0019748">
    <property type="term" value="P:secondary metabolic process"/>
    <property type="evidence" value="ECO:0007669"/>
    <property type="project" value="TreeGrafter"/>
</dbReference>
<keyword evidence="4" id="KW-1185">Reference proteome</keyword>
<dbReference type="Proteomes" id="UP000307874">
    <property type="component" value="Unassembled WGS sequence"/>
</dbReference>
<dbReference type="Gene3D" id="3.20.20.140">
    <property type="entry name" value="Metal-dependent hydrolases"/>
    <property type="match status" value="1"/>
</dbReference>
<sequence length="366" mass="41887">MTVAELERPDTAKTKLGIVDCDIHPAMTERNELSRFMPMRWREHVRDFGLRSGGSLVGMLQYPRLNHGGMRQDAYPPEGGPPASSLAFLQEQLLDELNVEFGLLQALNPGPSLQNLELSAAVCAAINDWQVDKWLAPEPRLKGGISIAQEDAEAAVREIEERLKDKRFAQLQFVPRSLEPAGRKRYWPIFEIAEAHDLPIAVHPAATGWHANTGAGWASFYVEEHYAFSHSVQTVLISMIFEGVFDRFPKLKLVLVEGGFAWLPSLMWRMDREWERMRGEVPHVKRRPSEYIRRNVWITTQPIEEPPNVRHMNNLLNWIGADRLMFSTDYPHWDFDHPDRAFRVGLSEEAKRGIMRDNALDVYGLG</sequence>
<dbReference type="EMBL" id="VCLB01000001">
    <property type="protein sequence ID" value="TNB49888.1"/>
    <property type="molecule type" value="Genomic_DNA"/>
</dbReference>
<comment type="caution">
    <text evidence="3">The sequence shown here is derived from an EMBL/GenBank/DDBJ whole genome shotgun (WGS) entry which is preliminary data.</text>
</comment>
<evidence type="ECO:0000313" key="4">
    <source>
        <dbReference type="Proteomes" id="UP000307874"/>
    </source>
</evidence>
<dbReference type="InterPro" id="IPR032465">
    <property type="entry name" value="ACMSD"/>
</dbReference>
<organism evidence="3 4">
    <name type="scientific">Martelella lutilitoris</name>
    <dbReference type="NCBI Taxonomy" id="2583532"/>
    <lineage>
        <taxon>Bacteria</taxon>
        <taxon>Pseudomonadati</taxon>
        <taxon>Pseudomonadota</taxon>
        <taxon>Alphaproteobacteria</taxon>
        <taxon>Hyphomicrobiales</taxon>
        <taxon>Aurantimonadaceae</taxon>
        <taxon>Martelella</taxon>
    </lineage>
</organism>
<evidence type="ECO:0000259" key="2">
    <source>
        <dbReference type="Pfam" id="PF04909"/>
    </source>
</evidence>
<evidence type="ECO:0000313" key="3">
    <source>
        <dbReference type="EMBL" id="TNB49888.1"/>
    </source>
</evidence>
<dbReference type="PANTHER" id="PTHR21240:SF28">
    <property type="entry name" value="ISO-OROTATE DECARBOXYLASE (EUROFUNG)"/>
    <property type="match status" value="1"/>
</dbReference>
<keyword evidence="3" id="KW-0378">Hydrolase</keyword>
<feature type="domain" description="Amidohydrolase-related" evidence="2">
    <location>
        <begin position="19"/>
        <end position="365"/>
    </location>
</feature>
<reference evidence="3 4" key="1">
    <citation type="submission" date="2019-06" db="EMBL/GenBank/DDBJ databases">
        <title>Martelella lutilitoris sp. nov., isolated from a tidal mudflat.</title>
        <authorList>
            <person name="Kim Y.-J."/>
        </authorList>
    </citation>
    <scope>NUCLEOTIDE SEQUENCE [LARGE SCALE GENOMIC DNA]</scope>
    <source>
        <strain evidence="3 4">GH2-6</strain>
    </source>
</reference>
<dbReference type="InterPro" id="IPR006680">
    <property type="entry name" value="Amidohydro-rel"/>
</dbReference>
<accession>A0A5C4JWQ8</accession>
<dbReference type="GO" id="GO:0016831">
    <property type="term" value="F:carboxy-lyase activity"/>
    <property type="evidence" value="ECO:0007669"/>
    <property type="project" value="InterPro"/>
</dbReference>
<dbReference type="InterPro" id="IPR032466">
    <property type="entry name" value="Metal_Hydrolase"/>
</dbReference>
<gene>
    <name evidence="3" type="ORF">FF124_02700</name>
</gene>
<dbReference type="RefSeq" id="WP_138746927.1">
    <property type="nucleotide sequence ID" value="NZ_VCLB01000001.1"/>
</dbReference>
<dbReference type="Pfam" id="PF04909">
    <property type="entry name" value="Amidohydro_2"/>
    <property type="match status" value="1"/>
</dbReference>